<dbReference type="Pfam" id="PF04120">
    <property type="entry name" value="Iron_permease"/>
    <property type="match status" value="1"/>
</dbReference>
<name>F4QIC0_9CAUL</name>
<dbReference type="eggNOG" id="COG5478">
    <property type="taxonomic scope" value="Bacteria"/>
</dbReference>
<dbReference type="STRING" id="715226.ABI_01880"/>
<evidence type="ECO:0008006" key="5">
    <source>
        <dbReference type="Google" id="ProtNLM"/>
    </source>
</evidence>
<dbReference type="InterPro" id="IPR007251">
    <property type="entry name" value="Iron_permease_Fet4"/>
</dbReference>
<keyword evidence="2" id="KW-1133">Transmembrane helix</keyword>
<feature type="region of interest" description="Disordered" evidence="1">
    <location>
        <begin position="124"/>
        <end position="153"/>
    </location>
</feature>
<feature type="transmembrane region" description="Helical" evidence="2">
    <location>
        <begin position="21"/>
        <end position="44"/>
    </location>
</feature>
<evidence type="ECO:0000256" key="2">
    <source>
        <dbReference type="SAM" id="Phobius"/>
    </source>
</evidence>
<evidence type="ECO:0000313" key="4">
    <source>
        <dbReference type="Proteomes" id="UP000006512"/>
    </source>
</evidence>
<proteinExistence type="predicted"/>
<dbReference type="GO" id="GO:0055085">
    <property type="term" value="P:transmembrane transport"/>
    <property type="evidence" value="ECO:0007669"/>
    <property type="project" value="InterPro"/>
</dbReference>
<keyword evidence="4" id="KW-1185">Reference proteome</keyword>
<keyword evidence="2" id="KW-0472">Membrane</keyword>
<gene>
    <name evidence="3" type="ORF">ABI_01880</name>
</gene>
<evidence type="ECO:0000313" key="3">
    <source>
        <dbReference type="EMBL" id="EGF91758.1"/>
    </source>
</evidence>
<evidence type="ECO:0000256" key="1">
    <source>
        <dbReference type="SAM" id="MobiDB-lite"/>
    </source>
</evidence>
<feature type="compositionally biased region" description="Basic and acidic residues" evidence="1">
    <location>
        <begin position="127"/>
        <end position="136"/>
    </location>
</feature>
<feature type="transmembrane region" description="Helical" evidence="2">
    <location>
        <begin position="56"/>
        <end position="73"/>
    </location>
</feature>
<reference evidence="4" key="1">
    <citation type="submission" date="2011-03" db="EMBL/GenBank/DDBJ databases">
        <title>Draft genome sequence of Brevundimonas diminuta.</title>
        <authorList>
            <person name="Brown P.J.B."/>
            <person name="Buechlein A."/>
            <person name="Hemmerich C."/>
            <person name="Brun Y.V."/>
        </authorList>
    </citation>
    <scope>NUCLEOTIDE SEQUENCE [LARGE SCALE GENOMIC DNA]</scope>
    <source>
        <strain evidence="4">C19</strain>
    </source>
</reference>
<protein>
    <recommendedName>
        <fullName evidence="5">Low affinity iron permease family protein</fullName>
    </recommendedName>
</protein>
<dbReference type="HOGENOM" id="CLU_072266_2_1_5"/>
<feature type="compositionally biased region" description="Basic residues" evidence="1">
    <location>
        <begin position="137"/>
        <end position="153"/>
    </location>
</feature>
<dbReference type="AlphaFoldDB" id="F4QIC0"/>
<organism evidence="3 4">
    <name type="scientific">Asticcacaulis biprosthecium C19</name>
    <dbReference type="NCBI Taxonomy" id="715226"/>
    <lineage>
        <taxon>Bacteria</taxon>
        <taxon>Pseudomonadati</taxon>
        <taxon>Pseudomonadota</taxon>
        <taxon>Alphaproteobacteria</taxon>
        <taxon>Caulobacterales</taxon>
        <taxon>Caulobacteraceae</taxon>
        <taxon>Asticcacaulis</taxon>
    </lineage>
</organism>
<sequence>MATDSKMNKKPGIFTRFAGAVSTGAGSPIASLLAFALVVVWAVLGPLFGFSETWQLVINTGTTIITFLMVFVIQSSQNRDTKIVQLKLDALIHAMSGAKDKLMDLENVSDKDLESVHASFQHLAQGAKDEIDDRAAKKPKPKSTRTKRSGVKT</sequence>
<keyword evidence="2" id="KW-0812">Transmembrane</keyword>
<accession>F4QIC0</accession>
<dbReference type="EMBL" id="GL883077">
    <property type="protein sequence ID" value="EGF91758.1"/>
    <property type="molecule type" value="Genomic_DNA"/>
</dbReference>
<dbReference type="Proteomes" id="UP000006512">
    <property type="component" value="Unassembled WGS sequence"/>
</dbReference>